<evidence type="ECO:0000259" key="4">
    <source>
        <dbReference type="PROSITE" id="PS51767"/>
    </source>
</evidence>
<accession>A0AAD4TL02</accession>
<dbReference type="EMBL" id="JAJJMB010000558">
    <property type="protein sequence ID" value="KAI3961870.1"/>
    <property type="molecule type" value="Genomic_DNA"/>
</dbReference>
<sequence>MNISIGTPPSQLLLSTDTGSSITWVQCKPCEDFYEQNEPLFDPKESSSYNSVHCLTPVCFKLSCENELSKYDIGYGDNGRLVKISQFAIGSGHSNGVFKDVYSNGIVGLGTGKLSLISQLGAKIDSKFSYCLVYVDIGQVTVSFNDKRIPFKSKYETNRQEGNIAIDSGTTMTFLPEEMYLDIISEVKKATNSEGFINDGHVLYGNLAQIDFLVEYDLKDKKFSFKPTNCSKNN</sequence>
<name>A0AAD4TL02_9MAGN</name>
<keyword evidence="2" id="KW-0645">Protease</keyword>
<dbReference type="Pfam" id="PF14543">
    <property type="entry name" value="TAXi_N"/>
    <property type="match status" value="1"/>
</dbReference>
<comment type="similarity">
    <text evidence="1">Belongs to the peptidase A1 family.</text>
</comment>
<dbReference type="PROSITE" id="PS51767">
    <property type="entry name" value="PEPTIDASE_A1"/>
    <property type="match status" value="1"/>
</dbReference>
<dbReference type="InterPro" id="IPR021109">
    <property type="entry name" value="Peptidase_aspartic_dom_sf"/>
</dbReference>
<dbReference type="GO" id="GO:0008233">
    <property type="term" value="F:peptidase activity"/>
    <property type="evidence" value="ECO:0007669"/>
    <property type="project" value="UniProtKB-KW"/>
</dbReference>
<organism evidence="5 6">
    <name type="scientific">Papaver atlanticum</name>
    <dbReference type="NCBI Taxonomy" id="357466"/>
    <lineage>
        <taxon>Eukaryota</taxon>
        <taxon>Viridiplantae</taxon>
        <taxon>Streptophyta</taxon>
        <taxon>Embryophyta</taxon>
        <taxon>Tracheophyta</taxon>
        <taxon>Spermatophyta</taxon>
        <taxon>Magnoliopsida</taxon>
        <taxon>Ranunculales</taxon>
        <taxon>Papaveraceae</taxon>
        <taxon>Papaveroideae</taxon>
        <taxon>Papaver</taxon>
    </lineage>
</organism>
<dbReference type="Proteomes" id="UP001202328">
    <property type="component" value="Unassembled WGS sequence"/>
</dbReference>
<keyword evidence="3" id="KW-0378">Hydrolase</keyword>
<dbReference type="InterPro" id="IPR032799">
    <property type="entry name" value="TAXi_C"/>
</dbReference>
<evidence type="ECO:0000256" key="3">
    <source>
        <dbReference type="ARBA" id="ARBA00022801"/>
    </source>
</evidence>
<protein>
    <recommendedName>
        <fullName evidence="4">Peptidase A1 domain-containing protein</fullName>
    </recommendedName>
</protein>
<dbReference type="SUPFAM" id="SSF50630">
    <property type="entry name" value="Acid proteases"/>
    <property type="match status" value="1"/>
</dbReference>
<dbReference type="AlphaFoldDB" id="A0AAD4TL02"/>
<dbReference type="GO" id="GO:0006508">
    <property type="term" value="P:proteolysis"/>
    <property type="evidence" value="ECO:0007669"/>
    <property type="project" value="UniProtKB-KW"/>
</dbReference>
<dbReference type="GO" id="GO:0005576">
    <property type="term" value="C:extracellular region"/>
    <property type="evidence" value="ECO:0007669"/>
    <property type="project" value="TreeGrafter"/>
</dbReference>
<dbReference type="Gene3D" id="2.40.70.10">
    <property type="entry name" value="Acid Proteases"/>
    <property type="match status" value="4"/>
</dbReference>
<dbReference type="InterPro" id="IPR032861">
    <property type="entry name" value="TAXi_N"/>
</dbReference>
<dbReference type="Pfam" id="PF14541">
    <property type="entry name" value="TAXi_C"/>
    <property type="match status" value="1"/>
</dbReference>
<evidence type="ECO:0000256" key="1">
    <source>
        <dbReference type="ARBA" id="ARBA00007447"/>
    </source>
</evidence>
<evidence type="ECO:0000313" key="5">
    <source>
        <dbReference type="EMBL" id="KAI3961870.1"/>
    </source>
</evidence>
<reference evidence="5" key="1">
    <citation type="submission" date="2022-04" db="EMBL/GenBank/DDBJ databases">
        <title>A functionally conserved STORR gene fusion in Papaver species that diverged 16.8 million years ago.</title>
        <authorList>
            <person name="Catania T."/>
        </authorList>
    </citation>
    <scope>NUCLEOTIDE SEQUENCE</scope>
    <source>
        <strain evidence="5">S-188037</strain>
    </source>
</reference>
<dbReference type="PANTHER" id="PTHR47967:SF128">
    <property type="entry name" value="ASPARTIC PROTEINASE CDR1-LIKE"/>
    <property type="match status" value="1"/>
</dbReference>
<evidence type="ECO:0000313" key="6">
    <source>
        <dbReference type="Proteomes" id="UP001202328"/>
    </source>
</evidence>
<keyword evidence="6" id="KW-1185">Reference proteome</keyword>
<dbReference type="PANTHER" id="PTHR47967">
    <property type="entry name" value="OS07G0603500 PROTEIN-RELATED"/>
    <property type="match status" value="1"/>
</dbReference>
<proteinExistence type="inferred from homology"/>
<feature type="domain" description="Peptidase A1" evidence="4">
    <location>
        <begin position="1"/>
        <end position="234"/>
    </location>
</feature>
<comment type="caution">
    <text evidence="5">The sequence shown here is derived from an EMBL/GenBank/DDBJ whole genome shotgun (WGS) entry which is preliminary data.</text>
</comment>
<dbReference type="InterPro" id="IPR033121">
    <property type="entry name" value="PEPTIDASE_A1"/>
</dbReference>
<evidence type="ECO:0000256" key="2">
    <source>
        <dbReference type="ARBA" id="ARBA00022670"/>
    </source>
</evidence>
<dbReference type="InterPro" id="IPR051708">
    <property type="entry name" value="Plant_Aspart_Prot_A1"/>
</dbReference>
<gene>
    <name evidence="5" type="ORF">MKW98_022075</name>
</gene>